<protein>
    <submittedName>
        <fullName evidence="1">Uncharacterized protein</fullName>
    </submittedName>
</protein>
<keyword evidence="2" id="KW-1185">Reference proteome</keyword>
<proteinExistence type="predicted"/>
<gene>
    <name evidence="1" type="ORF">E2C01_011454</name>
</gene>
<comment type="caution">
    <text evidence="1">The sequence shown here is derived from an EMBL/GenBank/DDBJ whole genome shotgun (WGS) entry which is preliminary data.</text>
</comment>
<dbReference type="AlphaFoldDB" id="A0A5B7DBR9"/>
<sequence>MFLGEKSVTEICSRALDIITNKMGISSLAVLGRREVLTTKPMDKVQQALRKKALVEYTFGNFRSSDDLLQYHDIDACHKLLALAQHA</sequence>
<dbReference type="Proteomes" id="UP000324222">
    <property type="component" value="Unassembled WGS sequence"/>
</dbReference>
<reference evidence="1 2" key="1">
    <citation type="submission" date="2019-05" db="EMBL/GenBank/DDBJ databases">
        <title>Another draft genome of Portunus trituberculatus and its Hox gene families provides insights of decapod evolution.</title>
        <authorList>
            <person name="Jeong J.-H."/>
            <person name="Song I."/>
            <person name="Kim S."/>
            <person name="Choi T."/>
            <person name="Kim D."/>
            <person name="Ryu S."/>
            <person name="Kim W."/>
        </authorList>
    </citation>
    <scope>NUCLEOTIDE SEQUENCE [LARGE SCALE GENOMIC DNA]</scope>
    <source>
        <tissue evidence="1">Muscle</tissue>
    </source>
</reference>
<evidence type="ECO:0000313" key="1">
    <source>
        <dbReference type="EMBL" id="MPC18566.1"/>
    </source>
</evidence>
<dbReference type="EMBL" id="VSRR010000692">
    <property type="protein sequence ID" value="MPC18566.1"/>
    <property type="molecule type" value="Genomic_DNA"/>
</dbReference>
<name>A0A5B7DBR9_PORTR</name>
<organism evidence="1 2">
    <name type="scientific">Portunus trituberculatus</name>
    <name type="common">Swimming crab</name>
    <name type="synonym">Neptunus trituberculatus</name>
    <dbReference type="NCBI Taxonomy" id="210409"/>
    <lineage>
        <taxon>Eukaryota</taxon>
        <taxon>Metazoa</taxon>
        <taxon>Ecdysozoa</taxon>
        <taxon>Arthropoda</taxon>
        <taxon>Crustacea</taxon>
        <taxon>Multicrustacea</taxon>
        <taxon>Malacostraca</taxon>
        <taxon>Eumalacostraca</taxon>
        <taxon>Eucarida</taxon>
        <taxon>Decapoda</taxon>
        <taxon>Pleocyemata</taxon>
        <taxon>Brachyura</taxon>
        <taxon>Eubrachyura</taxon>
        <taxon>Portunoidea</taxon>
        <taxon>Portunidae</taxon>
        <taxon>Portuninae</taxon>
        <taxon>Portunus</taxon>
    </lineage>
</organism>
<accession>A0A5B7DBR9</accession>
<evidence type="ECO:0000313" key="2">
    <source>
        <dbReference type="Proteomes" id="UP000324222"/>
    </source>
</evidence>